<evidence type="ECO:0008006" key="4">
    <source>
        <dbReference type="Google" id="ProtNLM"/>
    </source>
</evidence>
<comment type="caution">
    <text evidence="2">The sequence shown here is derived from an EMBL/GenBank/DDBJ whole genome shotgun (WGS) entry which is preliminary data.</text>
</comment>
<gene>
    <name evidence="2" type="ORF">KNCP2_11360</name>
</gene>
<keyword evidence="1" id="KW-0238">DNA-binding</keyword>
<accession>A0ABP9TXH2</accession>
<reference evidence="2 3" key="1">
    <citation type="journal article" date="2024" name="Microbiol. Immunol.">
        <title>Discovery of a novel spotted fever group Rickettsia, 'Candidatus Rickettsia kedanie,' in unfed larval chigger mites, Leptotrombidium scutellare.</title>
        <authorList>
            <person name="Ogawa M."/>
            <person name="Matsutani M."/>
            <person name="Katayama T."/>
            <person name="Takada N."/>
            <person name="Noda S."/>
            <person name="Takahashi M."/>
            <person name="Kageyama D."/>
            <person name="Hanaoka N."/>
            <person name="Ebihara H."/>
        </authorList>
    </citation>
    <scope>NUCLEOTIDE SEQUENCE [LARGE SCALE GENOMIC DNA]</scope>
    <source>
        <strain evidence="2 3">KNCP2-13</strain>
    </source>
</reference>
<evidence type="ECO:0000256" key="1">
    <source>
        <dbReference type="ARBA" id="ARBA00023125"/>
    </source>
</evidence>
<dbReference type="EMBL" id="BAABMM010000040">
    <property type="protein sequence ID" value="GAA5252848.1"/>
    <property type="molecule type" value="Genomic_DNA"/>
</dbReference>
<organism evidence="2 3">
    <name type="scientific">Candidatus Rickettsia kedanie</name>
    <dbReference type="NCBI Taxonomy" id="3115352"/>
    <lineage>
        <taxon>Bacteria</taxon>
        <taxon>Pseudomonadati</taxon>
        <taxon>Pseudomonadota</taxon>
        <taxon>Alphaproteobacteria</taxon>
        <taxon>Rickettsiales</taxon>
        <taxon>Rickettsiaceae</taxon>
        <taxon>Rickettsieae</taxon>
        <taxon>Rickettsia</taxon>
        <taxon>spotted fever group</taxon>
    </lineage>
</organism>
<dbReference type="InterPro" id="IPR010982">
    <property type="entry name" value="Lambda_DNA-bd_dom_sf"/>
</dbReference>
<dbReference type="PANTHER" id="PTHR36924">
    <property type="entry name" value="ANTITOXIN HIGA-1"/>
    <property type="match status" value="1"/>
</dbReference>
<evidence type="ECO:0000313" key="3">
    <source>
        <dbReference type="Proteomes" id="UP001628124"/>
    </source>
</evidence>
<dbReference type="SUPFAM" id="SSF47413">
    <property type="entry name" value="lambda repressor-like DNA-binding domains"/>
    <property type="match status" value="1"/>
</dbReference>
<dbReference type="PANTHER" id="PTHR36924:SF1">
    <property type="entry name" value="ANTITOXIN HIGA-1"/>
    <property type="match status" value="1"/>
</dbReference>
<sequence length="72" mass="8466">MILILPSRIHAIVHGKRTLTADMALRLGQYFQTSAQLWINLQARYDVKLTQRNEWPHIKNHIRTMEVTRIAS</sequence>
<dbReference type="NCBIfam" id="TIGR02607">
    <property type="entry name" value="antidote_HigA"/>
    <property type="match status" value="1"/>
</dbReference>
<protein>
    <recommendedName>
        <fullName evidence="4">Addiction module antidote protein, HigA family</fullName>
    </recommendedName>
</protein>
<dbReference type="InterPro" id="IPR013430">
    <property type="entry name" value="Toxin_antidote_HigA"/>
</dbReference>
<proteinExistence type="predicted"/>
<name>A0ABP9TXH2_9RICK</name>
<dbReference type="Gene3D" id="1.10.260.40">
    <property type="entry name" value="lambda repressor-like DNA-binding domains"/>
    <property type="match status" value="1"/>
</dbReference>
<dbReference type="Proteomes" id="UP001628124">
    <property type="component" value="Unassembled WGS sequence"/>
</dbReference>
<keyword evidence="3" id="KW-1185">Reference proteome</keyword>
<evidence type="ECO:0000313" key="2">
    <source>
        <dbReference type="EMBL" id="GAA5252848.1"/>
    </source>
</evidence>